<keyword evidence="3" id="KW-0853">WD repeat</keyword>
<dbReference type="SUPFAM" id="SSF50978">
    <property type="entry name" value="WD40 repeat-like"/>
    <property type="match status" value="1"/>
</dbReference>
<comment type="subcellular location">
    <subcellularLocation>
        <location evidence="1">Cytoplasm</location>
        <location evidence="1">Cytoskeleton</location>
        <location evidence="1">Cilium axoneme</location>
    </subcellularLocation>
</comment>
<evidence type="ECO:0000256" key="1">
    <source>
        <dbReference type="ARBA" id="ARBA00004430"/>
    </source>
</evidence>
<keyword evidence="7" id="KW-0966">Cell projection</keyword>
<feature type="coiled-coil region" evidence="10">
    <location>
        <begin position="1055"/>
        <end position="1093"/>
    </location>
</feature>
<evidence type="ECO:0000313" key="12">
    <source>
        <dbReference type="Proteomes" id="UP001642520"/>
    </source>
</evidence>
<keyword evidence="12" id="KW-1185">Reference proteome</keyword>
<dbReference type="InterPro" id="IPR015943">
    <property type="entry name" value="WD40/YVTN_repeat-like_dom_sf"/>
</dbReference>
<keyword evidence="4" id="KW-0677">Repeat</keyword>
<comment type="caution">
    <text evidence="11">The sequence shown here is derived from an EMBL/GenBank/DDBJ whole genome shotgun (WGS) entry which is preliminary data.</text>
</comment>
<evidence type="ECO:0000256" key="4">
    <source>
        <dbReference type="ARBA" id="ARBA00022737"/>
    </source>
</evidence>
<dbReference type="PANTHER" id="PTHR14885:SF1">
    <property type="entry name" value="CILIA- AND FLAGELLA-ASSOCIATED PROTEIN 43"/>
    <property type="match status" value="1"/>
</dbReference>
<name>A0ABP1NBJ3_XYLVO</name>
<evidence type="ECO:0000256" key="6">
    <source>
        <dbReference type="ARBA" id="ARBA00023212"/>
    </source>
</evidence>
<evidence type="ECO:0000256" key="5">
    <source>
        <dbReference type="ARBA" id="ARBA00023054"/>
    </source>
</evidence>
<keyword evidence="5 10" id="KW-0175">Coiled coil</keyword>
<evidence type="ECO:0000313" key="11">
    <source>
        <dbReference type="EMBL" id="CAL7938344.1"/>
    </source>
</evidence>
<evidence type="ECO:0000256" key="3">
    <source>
        <dbReference type="ARBA" id="ARBA00022574"/>
    </source>
</evidence>
<feature type="coiled-coil region" evidence="10">
    <location>
        <begin position="1351"/>
        <end position="1406"/>
    </location>
</feature>
<dbReference type="EMBL" id="CAXAJV020001288">
    <property type="protein sequence ID" value="CAL7938344.1"/>
    <property type="molecule type" value="Genomic_DNA"/>
</dbReference>
<evidence type="ECO:0000256" key="8">
    <source>
        <dbReference type="ARBA" id="ARBA00023605"/>
    </source>
</evidence>
<proteinExistence type="inferred from homology"/>
<comment type="similarity">
    <text evidence="8">Belongs to the CFAP43 family.</text>
</comment>
<reference evidence="11 12" key="1">
    <citation type="submission" date="2024-08" db="EMBL/GenBank/DDBJ databases">
        <authorList>
            <person name="Will J Nash"/>
            <person name="Angela Man"/>
            <person name="Seanna McTaggart"/>
            <person name="Kendall Baker"/>
            <person name="Tom Barker"/>
            <person name="Leah Catchpole"/>
            <person name="Alex Durrant"/>
            <person name="Karim Gharbi"/>
            <person name="Naomi Irish"/>
            <person name="Gemy Kaithakottil"/>
            <person name="Debby Ku"/>
            <person name="Aaliyah Providence"/>
            <person name="Felix Shaw"/>
            <person name="David Swarbreck"/>
            <person name="Chris Watkins"/>
            <person name="Ann M. McCartney"/>
            <person name="Giulio Formenti"/>
            <person name="Alice Mouton"/>
            <person name="Noel Vella"/>
            <person name="Bjorn M von Reumont"/>
            <person name="Adriana Vella"/>
            <person name="Wilfried Haerty"/>
        </authorList>
    </citation>
    <scope>NUCLEOTIDE SEQUENCE [LARGE SCALE GENOMIC DNA]</scope>
</reference>
<organism evidence="11 12">
    <name type="scientific">Xylocopa violacea</name>
    <name type="common">Violet carpenter bee</name>
    <name type="synonym">Apis violacea</name>
    <dbReference type="NCBI Taxonomy" id="135666"/>
    <lineage>
        <taxon>Eukaryota</taxon>
        <taxon>Metazoa</taxon>
        <taxon>Ecdysozoa</taxon>
        <taxon>Arthropoda</taxon>
        <taxon>Hexapoda</taxon>
        <taxon>Insecta</taxon>
        <taxon>Pterygota</taxon>
        <taxon>Neoptera</taxon>
        <taxon>Endopterygota</taxon>
        <taxon>Hymenoptera</taxon>
        <taxon>Apocrita</taxon>
        <taxon>Aculeata</taxon>
        <taxon>Apoidea</taxon>
        <taxon>Anthophila</taxon>
        <taxon>Apidae</taxon>
        <taxon>Xylocopa</taxon>
        <taxon>Xylocopa</taxon>
    </lineage>
</organism>
<sequence length="1545" mass="177412">MPATTVETLWTKFGNCHDFALVGRDAIAMVSGVYVRFYEPKNGKTRVERFDGGERGDGACCLAGLSLVPIFAVAERKSNPRITIFAYPTMKRISRCAESQKACAYLYCTFAGTEYLLGQTTFPDFRLVVWYWRTGEQLTAINGSNTAAFDIHCTRITCSVDSSHLVAQFTQSTGTLSVYRILACSKVVRLFPIDASTSFAPVSCCWSTEGILLCCDEHGTIWSIDFEEPEERNRVQMIIEKCSDEDQQRRNRLLIAHNGGILVINVSSTTRSNFDIKATFYRKVWKEKKCKWQPSWTTPLPSFPRHAQSDPREDRIVIFGENGELFEILDTTHDHPPRIEVLQRTETSYRAIAPLHGPYFGTLDQTNRLAILDAITGNLVSQTIRLSHHGEVVDVTSHPALPIFASCSITGNCLLVETTTTSCLKVTSCVHIQQEALDRVKFSEGGRLFGVGASDLGRLFLLLPIIAKPCTILTARVIACLNLRRKVIDFLIYETDNNHMAKTLVLVGNSESSDRRVGNEIVVYSCGSLNQENLYENGDHSIKLSSSFESLYYGRKTCSEMVGVPYLTKQLHRIELKVNFQEASLSETLPSLHQTRGIVINVYGVKPQDSSCLLTCGFDGLIILRDCNDLRRVFALFVAHHRADGGSKLAILANDIIVSLGRNGDLVANKLPYRVVRHGDSRSTSFADWITRECFEQVDATETENGCGTETWMDATLRKRSMAEERQALASRLSILNDWDRLKRQLKEVLDLNQTMPPDNRLPVSAFDLDQEARERKLIAARQKEDLLIREAEERIRRQNLSSRYLYDQFLNPLLVRPRSIFSLFGESKVTNYPLVKLTEREMSFLTGNRSSMETEVVFRLENEEHPQTIRLENAQTSRHDFEEVLEACITTERCERELKEAFNERFERMRTSKIMEIKAANKRANEIRRLVLELKDTFNVDASSNLLETPRWHPTEIIEDEFDGNVDSEAREQLNKSVESVTESDIDEFHREALERMMDGVLEVRLEDSAKRNVLKPECLVQKDPSNYTKEDIQAIDLYEKKLQAHLADREKYKSMLETEIERINREFSNAIKAFNDELDELSTEKLQVERLTLSQRLLRAQTILRYRKIVQERRNIERIVELELVPATKRMHSLAEECDLFETGIAKLRNRYESACKQNKLLEGQFRAEFVELKPPVWEYLLRQFRRRPRVLTATYSTSVTLLEELASCVVNRRTSEILPREGLNYLRAMDNLDAMPDGLSSRLESNHWHDLCRLRRLKVDAETKVKSCAIEMAEAEQSLTFLRNACSIARSTVNQHKEAIERMETSLADLANDRETTLTLKTGQLQIRAKGCPRSDWRDAVLVPQEELDRVNRAIAKAEQQKSVAQRRLAHIQGIVSFEEWRHTVAKAKMEDLQERLKELDRVKVSRIALECCQLPNCTSKEEDARIQNANHAQYRVLQGTIEREKSTLRRISMETRNWRRRDAELTEKIHRSKTERDDLLMAARDPARLRVAAFRRRKVRAIRRKACLARQIRTSLEQLSILKCRLEISKLKTYPTLRLRF</sequence>
<evidence type="ECO:0000256" key="10">
    <source>
        <dbReference type="SAM" id="Coils"/>
    </source>
</evidence>
<gene>
    <name evidence="11" type="ORF">XYLVIOL_LOCUS3227</name>
</gene>
<dbReference type="InterPro" id="IPR036322">
    <property type="entry name" value="WD40_repeat_dom_sf"/>
</dbReference>
<evidence type="ECO:0000256" key="9">
    <source>
        <dbReference type="ARBA" id="ARBA00023662"/>
    </source>
</evidence>
<protein>
    <recommendedName>
        <fullName evidence="9">Cilia- and flagella-associated protein 43</fullName>
    </recommendedName>
</protein>
<dbReference type="Pfam" id="PF25828">
    <property type="entry name" value="CC_Cfap43"/>
    <property type="match status" value="2"/>
</dbReference>
<evidence type="ECO:0000256" key="2">
    <source>
        <dbReference type="ARBA" id="ARBA00022490"/>
    </source>
</evidence>
<evidence type="ECO:0000256" key="7">
    <source>
        <dbReference type="ARBA" id="ARBA00023273"/>
    </source>
</evidence>
<dbReference type="Proteomes" id="UP001642520">
    <property type="component" value="Unassembled WGS sequence"/>
</dbReference>
<accession>A0ABP1NBJ3</accession>
<keyword evidence="6" id="KW-0206">Cytoskeleton</keyword>
<dbReference type="Gene3D" id="2.130.10.10">
    <property type="entry name" value="YVTN repeat-like/Quinoprotein amine dehydrogenase"/>
    <property type="match status" value="1"/>
</dbReference>
<keyword evidence="2" id="KW-0963">Cytoplasm</keyword>
<dbReference type="PANTHER" id="PTHR14885">
    <property type="entry name" value="CILIA- AND FLAGELLA-ASSOCIATED PROTEIN 43-RELATED"/>
    <property type="match status" value="1"/>
</dbReference>